<dbReference type="InterPro" id="IPR001789">
    <property type="entry name" value="Sig_transdc_resp-reg_receiver"/>
</dbReference>
<accession>T2GEC8</accession>
<evidence type="ECO:0000313" key="4">
    <source>
        <dbReference type="EMBL" id="AGW14955.1"/>
    </source>
</evidence>
<evidence type="ECO:0000313" key="5">
    <source>
        <dbReference type="Proteomes" id="UP000016587"/>
    </source>
</evidence>
<reference evidence="5" key="2">
    <citation type="submission" date="2013-07" db="EMBL/GenBank/DDBJ databases">
        <authorList>
            <person name="Morais-Silva F.O."/>
            <person name="Rezende A.M."/>
            <person name="Pimentel C."/>
            <person name="Resende D.M."/>
            <person name="Santos C.I."/>
            <person name="Clemente C."/>
            <person name="de Oliveira L.M."/>
            <person name="da Silva S.M."/>
            <person name="Costa D.A."/>
            <person name="Varela-Raposo A."/>
            <person name="Horacio E.C.A."/>
            <person name="Matos M."/>
            <person name="Flores O."/>
            <person name="Ruiz J.C."/>
            <person name="Rodrigues-Pousada C."/>
        </authorList>
    </citation>
    <scope>NUCLEOTIDE SEQUENCE [LARGE SCALE GENOMIC DNA]</scope>
    <source>
        <strain evidence="5">ATCC 19364 / DSM 1382 / NCIMB 9332 / VKM B-1759</strain>
    </source>
</reference>
<dbReference type="GO" id="GO:0000160">
    <property type="term" value="P:phosphorelay signal transduction system"/>
    <property type="evidence" value="ECO:0007669"/>
    <property type="project" value="InterPro"/>
</dbReference>
<evidence type="ECO:0000256" key="2">
    <source>
        <dbReference type="PROSITE-ProRule" id="PRU00169"/>
    </source>
</evidence>
<feature type="domain" description="Response regulatory" evidence="3">
    <location>
        <begin position="3"/>
        <end position="122"/>
    </location>
</feature>
<gene>
    <name evidence="4" type="ORF">DGI_3253</name>
</gene>
<dbReference type="CDD" id="cd00156">
    <property type="entry name" value="REC"/>
    <property type="match status" value="1"/>
</dbReference>
<dbReference type="eggNOG" id="COG0745">
    <property type="taxonomic scope" value="Bacteria"/>
</dbReference>
<dbReference type="OrthoDB" id="9786548at2"/>
<evidence type="ECO:0000256" key="1">
    <source>
        <dbReference type="ARBA" id="ARBA00022553"/>
    </source>
</evidence>
<dbReference type="EMBL" id="CP006585">
    <property type="protein sequence ID" value="AGW14955.1"/>
    <property type="molecule type" value="Genomic_DNA"/>
</dbReference>
<keyword evidence="5" id="KW-1185">Reference proteome</keyword>
<keyword evidence="1 2" id="KW-0597">Phosphoprotein</keyword>
<proteinExistence type="predicted"/>
<dbReference type="SMART" id="SM00448">
    <property type="entry name" value="REC"/>
    <property type="match status" value="1"/>
</dbReference>
<organism evidence="4 5">
    <name type="scientific">Megalodesulfovibrio gigas (strain ATCC 19364 / DSM 1382 / NCIMB 9332 / VKM B-1759)</name>
    <name type="common">Desulfovibrio gigas</name>
    <dbReference type="NCBI Taxonomy" id="1121448"/>
    <lineage>
        <taxon>Bacteria</taxon>
        <taxon>Pseudomonadati</taxon>
        <taxon>Thermodesulfobacteriota</taxon>
        <taxon>Desulfovibrionia</taxon>
        <taxon>Desulfovibrionales</taxon>
        <taxon>Desulfovibrionaceae</taxon>
        <taxon>Megalodesulfovibrio</taxon>
    </lineage>
</organism>
<dbReference type="AlphaFoldDB" id="T2GEC8"/>
<evidence type="ECO:0000259" key="3">
    <source>
        <dbReference type="PROSITE" id="PS50110"/>
    </source>
</evidence>
<dbReference type="SUPFAM" id="SSF52172">
    <property type="entry name" value="CheY-like"/>
    <property type="match status" value="1"/>
</dbReference>
<dbReference type="PANTHER" id="PTHR44591:SF3">
    <property type="entry name" value="RESPONSE REGULATORY DOMAIN-CONTAINING PROTEIN"/>
    <property type="match status" value="1"/>
</dbReference>
<dbReference type="Proteomes" id="UP000016587">
    <property type="component" value="Chromosome"/>
</dbReference>
<reference evidence="4 5" key="1">
    <citation type="journal article" date="2013" name="J. Bacteriol.">
        <title>Roles of HynAB and Ech, the only two hydrogenases found in the model sulfate reducer Desulfovibrio gigas.</title>
        <authorList>
            <person name="Morais-Silva F.O."/>
            <person name="Santos C.I."/>
            <person name="Rodrigues R."/>
            <person name="Pereira I.A."/>
            <person name="Rodrigues-Pousada C."/>
        </authorList>
    </citation>
    <scope>NUCLEOTIDE SEQUENCE [LARGE SCALE GENOMIC DNA]</scope>
    <source>
        <strain evidence="5">ATCC 19364 / DSM 1382 / NCIMB 9332 / VKM B-1759</strain>
    </source>
</reference>
<dbReference type="InterPro" id="IPR011006">
    <property type="entry name" value="CheY-like_superfamily"/>
</dbReference>
<dbReference type="Gene3D" id="3.40.50.2300">
    <property type="match status" value="1"/>
</dbReference>
<name>T2GEC8_MEGG1</name>
<dbReference type="STRING" id="1121448.DGI_3253"/>
<dbReference type="PATRIC" id="fig|1121448.10.peg.3208"/>
<protein>
    <submittedName>
        <fullName evidence="4">Putative Response regulator receiver domain protein</fullName>
    </submittedName>
</protein>
<dbReference type="HOGENOM" id="CLU_000445_69_8_7"/>
<dbReference type="RefSeq" id="WP_021762054.1">
    <property type="nucleotide sequence ID" value="NC_022444.1"/>
</dbReference>
<feature type="modified residue" description="4-aspartylphosphate" evidence="2">
    <location>
        <position position="52"/>
    </location>
</feature>
<dbReference type="Pfam" id="PF00072">
    <property type="entry name" value="Response_reg"/>
    <property type="match status" value="1"/>
</dbReference>
<dbReference type="KEGG" id="dgg:DGI_3253"/>
<dbReference type="PROSITE" id="PS50110">
    <property type="entry name" value="RESPONSE_REGULATORY"/>
    <property type="match status" value="1"/>
</dbReference>
<sequence length="129" mass="14119">MANILVADDDLFYRKIIAHALSAMGHEVQVVPNGEDVLKLMATNTYDLLVLDVFMDKVSGLEILQELTQLAETMGTPRIPAIIITSDDSECTERAARVAQATFFLLKPFSAELLGSVVEEAVKKGVRVL</sequence>
<dbReference type="InterPro" id="IPR050595">
    <property type="entry name" value="Bact_response_regulator"/>
</dbReference>
<dbReference type="PANTHER" id="PTHR44591">
    <property type="entry name" value="STRESS RESPONSE REGULATOR PROTEIN 1"/>
    <property type="match status" value="1"/>
</dbReference>